<accession>A0A1L6J8G2</accession>
<dbReference type="AlphaFoldDB" id="A0A1L6J8G2"/>
<keyword evidence="1" id="KW-0805">Transcription regulation</keyword>
<reference evidence="5" key="1">
    <citation type="submission" date="2016-12" db="EMBL/GenBank/DDBJ databases">
        <title>Whole genome sequencing of Sphingomonas koreensis.</title>
        <authorList>
            <person name="Conlan S."/>
            <person name="Thomas P.J."/>
            <person name="Mullikin J."/>
            <person name="Palmore T.N."/>
            <person name="Frank K.M."/>
            <person name="Segre J.A."/>
        </authorList>
    </citation>
    <scope>NUCLEOTIDE SEQUENCE</scope>
    <source>
        <strain evidence="5">ABOJV</strain>
    </source>
</reference>
<proteinExistence type="predicted"/>
<evidence type="ECO:0000256" key="3">
    <source>
        <dbReference type="ARBA" id="ARBA00023163"/>
    </source>
</evidence>
<dbReference type="GO" id="GO:0043565">
    <property type="term" value="F:sequence-specific DNA binding"/>
    <property type="evidence" value="ECO:0007669"/>
    <property type="project" value="InterPro"/>
</dbReference>
<sequence length="329" mass="35113">MRPIRTLVLAFDGINLLDISGPLQALEASEPHRGAPERYEAIVASAKGGEIQTTARMPIVTRVLADIDPCGIDTVIVGGGSARGSPIVPDALVEWIAAHAPDLRRICSICAGAFVLAATGLLDGRRATTHWHWASRLAHDHPQIAVEPDSIFVNDGKLWTSAGVTAGIDLTLALIEQDYGHRAAIEAARRLVVFMKRPGGQAQFSVPLLLQSGSGEGFAELHGWMRENLGGDLRVERLAARVGMAERSFARAYAAATGMTPARAVEAMRVEAATGLLEASGLSLKQVAATAGFGDEQNLRRVFLRRFGVNPLDYRQRFAARATGAAGRI</sequence>
<dbReference type="InterPro" id="IPR018062">
    <property type="entry name" value="HTH_AraC-typ_CS"/>
</dbReference>
<dbReference type="CDD" id="cd03137">
    <property type="entry name" value="GATase1_AraC_1"/>
    <property type="match status" value="1"/>
</dbReference>
<evidence type="ECO:0000313" key="7">
    <source>
        <dbReference type="Proteomes" id="UP000185161"/>
    </source>
</evidence>
<evidence type="ECO:0000256" key="1">
    <source>
        <dbReference type="ARBA" id="ARBA00023015"/>
    </source>
</evidence>
<dbReference type="Proteomes" id="UP000286681">
    <property type="component" value="Unassembled WGS sequence"/>
</dbReference>
<dbReference type="RefSeq" id="WP_075151081.1">
    <property type="nucleotide sequence ID" value="NZ_CP018820.1"/>
</dbReference>
<dbReference type="PROSITE" id="PS01124">
    <property type="entry name" value="HTH_ARAC_FAMILY_2"/>
    <property type="match status" value="1"/>
</dbReference>
<dbReference type="InterPro" id="IPR002818">
    <property type="entry name" value="DJ-1/PfpI"/>
</dbReference>
<dbReference type="SUPFAM" id="SSF52317">
    <property type="entry name" value="Class I glutamine amidotransferase-like"/>
    <property type="match status" value="1"/>
</dbReference>
<evidence type="ECO:0000313" key="6">
    <source>
        <dbReference type="EMBL" id="RSV03095.1"/>
    </source>
</evidence>
<dbReference type="InterPro" id="IPR009057">
    <property type="entry name" value="Homeodomain-like_sf"/>
</dbReference>
<dbReference type="EMBL" id="CP018820">
    <property type="protein sequence ID" value="APR52174.1"/>
    <property type="molecule type" value="Genomic_DNA"/>
</dbReference>
<dbReference type="KEGG" id="skr:BRX40_06755"/>
<dbReference type="EMBL" id="QQWO01000008">
    <property type="protein sequence ID" value="RSV03095.1"/>
    <property type="molecule type" value="Genomic_DNA"/>
</dbReference>
<dbReference type="STRING" id="93064.BRX40_06755"/>
<dbReference type="Pfam" id="PF12833">
    <property type="entry name" value="HTH_18"/>
    <property type="match status" value="1"/>
</dbReference>
<dbReference type="OrthoDB" id="186587at2"/>
<dbReference type="Gene3D" id="3.40.50.880">
    <property type="match status" value="1"/>
</dbReference>
<dbReference type="InterPro" id="IPR052158">
    <property type="entry name" value="INH-QAR"/>
</dbReference>
<evidence type="ECO:0000313" key="5">
    <source>
        <dbReference type="EMBL" id="APR52174.1"/>
    </source>
</evidence>
<dbReference type="InterPro" id="IPR029062">
    <property type="entry name" value="Class_I_gatase-like"/>
</dbReference>
<dbReference type="PANTHER" id="PTHR43130:SF3">
    <property type="entry name" value="HTH-TYPE TRANSCRIPTIONAL REGULATOR RV1931C"/>
    <property type="match status" value="1"/>
</dbReference>
<reference evidence="7" key="2">
    <citation type="submission" date="2016-12" db="EMBL/GenBank/DDBJ databases">
        <title>Whole genome sequencing of Sphingomonas sp. ABOJV.</title>
        <authorList>
            <person name="Conlan S."/>
            <person name="Thomas P.J."/>
            <person name="Mullikin J."/>
            <person name="Palmore T.N."/>
            <person name="Frank K.M."/>
            <person name="Segre J.A."/>
        </authorList>
    </citation>
    <scope>NUCLEOTIDE SEQUENCE [LARGE SCALE GENOMIC DNA]</scope>
    <source>
        <strain evidence="7">ABOJV</strain>
    </source>
</reference>
<evidence type="ECO:0000256" key="2">
    <source>
        <dbReference type="ARBA" id="ARBA00023125"/>
    </source>
</evidence>
<dbReference type="SUPFAM" id="SSF46689">
    <property type="entry name" value="Homeodomain-like"/>
    <property type="match status" value="2"/>
</dbReference>
<protein>
    <submittedName>
        <fullName evidence="5">AraC family transcriptional regulator</fullName>
    </submittedName>
    <submittedName>
        <fullName evidence="6">GlxA family transcriptional regulator</fullName>
    </submittedName>
</protein>
<gene>
    <name evidence="5" type="ORF">BRX40_06755</name>
    <name evidence="6" type="ORF">CA257_11465</name>
</gene>
<organism evidence="5 7">
    <name type="scientific">Sphingomonas koreensis</name>
    <dbReference type="NCBI Taxonomy" id="93064"/>
    <lineage>
        <taxon>Bacteria</taxon>
        <taxon>Pseudomonadati</taxon>
        <taxon>Pseudomonadota</taxon>
        <taxon>Alphaproteobacteria</taxon>
        <taxon>Sphingomonadales</taxon>
        <taxon>Sphingomonadaceae</taxon>
        <taxon>Sphingomonas</taxon>
    </lineage>
</organism>
<keyword evidence="7" id="KW-1185">Reference proteome</keyword>
<dbReference type="GO" id="GO:0003700">
    <property type="term" value="F:DNA-binding transcription factor activity"/>
    <property type="evidence" value="ECO:0007669"/>
    <property type="project" value="InterPro"/>
</dbReference>
<evidence type="ECO:0000259" key="4">
    <source>
        <dbReference type="PROSITE" id="PS01124"/>
    </source>
</evidence>
<dbReference type="PROSITE" id="PS00041">
    <property type="entry name" value="HTH_ARAC_FAMILY_1"/>
    <property type="match status" value="1"/>
</dbReference>
<dbReference type="InterPro" id="IPR018060">
    <property type="entry name" value="HTH_AraC"/>
</dbReference>
<dbReference type="Pfam" id="PF01965">
    <property type="entry name" value="DJ-1_PfpI"/>
    <property type="match status" value="1"/>
</dbReference>
<dbReference type="PANTHER" id="PTHR43130">
    <property type="entry name" value="ARAC-FAMILY TRANSCRIPTIONAL REGULATOR"/>
    <property type="match status" value="1"/>
</dbReference>
<evidence type="ECO:0000313" key="8">
    <source>
        <dbReference type="Proteomes" id="UP000286681"/>
    </source>
</evidence>
<name>A0A1L6J8G2_9SPHN</name>
<feature type="domain" description="HTH araC/xylS-type" evidence="4">
    <location>
        <begin position="219"/>
        <end position="317"/>
    </location>
</feature>
<keyword evidence="2" id="KW-0238">DNA-binding</keyword>
<keyword evidence="3" id="KW-0804">Transcription</keyword>
<dbReference type="SMART" id="SM00342">
    <property type="entry name" value="HTH_ARAC"/>
    <property type="match status" value="1"/>
</dbReference>
<reference evidence="6 8" key="3">
    <citation type="submission" date="2018-07" db="EMBL/GenBank/DDBJ databases">
        <title>Genomic and Epidemiologic Investigation of an Indolent Hospital Outbreak.</title>
        <authorList>
            <person name="Johnson R.C."/>
            <person name="Deming C."/>
            <person name="Conlan S."/>
            <person name="Zellmer C.J."/>
            <person name="Michelin A.V."/>
            <person name="Lee-Lin S."/>
            <person name="Thomas P.J."/>
            <person name="Park M."/>
            <person name="Weingarten R.A."/>
            <person name="Less J."/>
            <person name="Dekker J.P."/>
            <person name="Frank K.M."/>
            <person name="Musser K.A."/>
            <person name="Mcquiston J.R."/>
            <person name="Henderson D.K."/>
            <person name="Lau A.F."/>
            <person name="Palmore T.N."/>
            <person name="Segre J.A."/>
        </authorList>
    </citation>
    <scope>NUCLEOTIDE SEQUENCE [LARGE SCALE GENOMIC DNA]</scope>
    <source>
        <strain evidence="6 8">SK-NIH.Env10_0317</strain>
    </source>
</reference>
<dbReference type="Gene3D" id="1.10.10.60">
    <property type="entry name" value="Homeodomain-like"/>
    <property type="match status" value="1"/>
</dbReference>
<dbReference type="Proteomes" id="UP000185161">
    <property type="component" value="Chromosome"/>
</dbReference>
<dbReference type="GeneID" id="44132250"/>